<reference evidence="3 4" key="1">
    <citation type="submission" date="2020-08" db="EMBL/GenBank/DDBJ databases">
        <title>Genomic Encyclopedia of Type Strains, Phase IV (KMG-V): Genome sequencing to study the core and pangenomes of soil and plant-associated prokaryotes.</title>
        <authorList>
            <person name="Whitman W."/>
        </authorList>
    </citation>
    <scope>NUCLEOTIDE SEQUENCE [LARGE SCALE GENOMIC DNA]</scope>
    <source>
        <strain evidence="3 4">X5P2</strain>
    </source>
</reference>
<feature type="transmembrane region" description="Helical" evidence="1">
    <location>
        <begin position="185"/>
        <end position="204"/>
    </location>
</feature>
<dbReference type="Pfam" id="PF01757">
    <property type="entry name" value="Acyl_transf_3"/>
    <property type="match status" value="1"/>
</dbReference>
<evidence type="ECO:0000313" key="4">
    <source>
        <dbReference type="Proteomes" id="UP000535182"/>
    </source>
</evidence>
<protein>
    <submittedName>
        <fullName evidence="3">Peptidoglycan/LPS O-acetylase OafA/YrhL</fullName>
    </submittedName>
</protein>
<feature type="transmembrane region" description="Helical" evidence="1">
    <location>
        <begin position="65"/>
        <end position="86"/>
    </location>
</feature>
<feature type="transmembrane region" description="Helical" evidence="1">
    <location>
        <begin position="216"/>
        <end position="236"/>
    </location>
</feature>
<name>A0A9X0QJJ7_9BACT</name>
<dbReference type="GO" id="GO:0016020">
    <property type="term" value="C:membrane"/>
    <property type="evidence" value="ECO:0007669"/>
    <property type="project" value="TreeGrafter"/>
</dbReference>
<feature type="transmembrane region" description="Helical" evidence="1">
    <location>
        <begin position="248"/>
        <end position="267"/>
    </location>
</feature>
<feature type="transmembrane region" description="Helical" evidence="1">
    <location>
        <begin position="153"/>
        <end position="173"/>
    </location>
</feature>
<evidence type="ECO:0000256" key="1">
    <source>
        <dbReference type="SAM" id="Phobius"/>
    </source>
</evidence>
<feature type="transmembrane region" description="Helical" evidence="1">
    <location>
        <begin position="303"/>
        <end position="321"/>
    </location>
</feature>
<keyword evidence="1" id="KW-0472">Membrane</keyword>
<evidence type="ECO:0000313" key="3">
    <source>
        <dbReference type="EMBL" id="MBB5331666.1"/>
    </source>
</evidence>
<dbReference type="PANTHER" id="PTHR23028">
    <property type="entry name" value="ACETYLTRANSFERASE"/>
    <property type="match status" value="1"/>
</dbReference>
<evidence type="ECO:0000259" key="2">
    <source>
        <dbReference type="Pfam" id="PF01757"/>
    </source>
</evidence>
<feature type="transmembrane region" description="Helical" evidence="1">
    <location>
        <begin position="28"/>
        <end position="45"/>
    </location>
</feature>
<feature type="transmembrane region" description="Helical" evidence="1">
    <location>
        <begin position="273"/>
        <end position="291"/>
    </location>
</feature>
<dbReference type="GO" id="GO:0016747">
    <property type="term" value="F:acyltransferase activity, transferring groups other than amino-acyl groups"/>
    <property type="evidence" value="ECO:0007669"/>
    <property type="project" value="InterPro"/>
</dbReference>
<dbReference type="PANTHER" id="PTHR23028:SF53">
    <property type="entry name" value="ACYL_TRANSF_3 DOMAIN-CONTAINING PROTEIN"/>
    <property type="match status" value="1"/>
</dbReference>
<dbReference type="AlphaFoldDB" id="A0A9X0QJJ7"/>
<organism evidence="3 4">
    <name type="scientific">Tunturiibacter gelidiferens</name>
    <dbReference type="NCBI Taxonomy" id="3069689"/>
    <lineage>
        <taxon>Bacteria</taxon>
        <taxon>Pseudomonadati</taxon>
        <taxon>Acidobacteriota</taxon>
        <taxon>Terriglobia</taxon>
        <taxon>Terriglobales</taxon>
        <taxon>Acidobacteriaceae</taxon>
        <taxon>Tunturiibacter</taxon>
    </lineage>
</organism>
<dbReference type="Proteomes" id="UP000535182">
    <property type="component" value="Unassembled WGS sequence"/>
</dbReference>
<gene>
    <name evidence="3" type="ORF">HDF14_005315</name>
</gene>
<feature type="domain" description="Acyltransferase 3" evidence="2">
    <location>
        <begin position="31"/>
        <end position="353"/>
    </location>
</feature>
<keyword evidence="1" id="KW-0812">Transmembrane</keyword>
<feature type="transmembrane region" description="Helical" evidence="1">
    <location>
        <begin position="106"/>
        <end position="123"/>
    </location>
</feature>
<keyword evidence="4" id="KW-1185">Reference proteome</keyword>
<accession>A0A9X0QJJ7</accession>
<keyword evidence="1" id="KW-1133">Transmembrane helix</keyword>
<feature type="transmembrane region" description="Helical" evidence="1">
    <location>
        <begin position="341"/>
        <end position="359"/>
    </location>
</feature>
<dbReference type="InterPro" id="IPR002656">
    <property type="entry name" value="Acyl_transf_3_dom"/>
</dbReference>
<dbReference type="GO" id="GO:0009103">
    <property type="term" value="P:lipopolysaccharide biosynthetic process"/>
    <property type="evidence" value="ECO:0007669"/>
    <property type="project" value="TreeGrafter"/>
</dbReference>
<sequence length="387" mass="42508">MPQSAVDRTSVSPPRLTEAGDLTAHRPALPALTGVRFVAAFYVVLFHSRLPQVLEARHAHWAANFLGNGALAVVLFFLLSGMILSYTYQGQIESSRGVRRFYESRFARVWPLYVVSLLLSSLLDHTTPSPAIAVATLCMVQAWNPLNTSMAGAWNFVCWTLSTEALFYLIFPFVQRWLERRSTRLQVGTLVALLLLCVGLRTSLHGFSSGPQWLHVPLALIHVPEFLIGVCMGNLFNRQRAAGRAGPLPLPAGLWTTLAALATVVCLCFSEGWITALCAASFAALLYGLAAESSPLQRLFSTRLLLVSGQISYGVYLLQWPVKAAANLLSNHLHLSTSATFPLYIVLLLAVSAAGFFGVEEPGRKLLRSGFSRWERARGQALELRRT</sequence>
<dbReference type="RefSeq" id="WP_183981487.1">
    <property type="nucleotide sequence ID" value="NZ_JACHEB010000017.1"/>
</dbReference>
<comment type="caution">
    <text evidence="3">The sequence shown here is derived from an EMBL/GenBank/DDBJ whole genome shotgun (WGS) entry which is preliminary data.</text>
</comment>
<proteinExistence type="predicted"/>
<dbReference type="EMBL" id="JACHEB010000017">
    <property type="protein sequence ID" value="MBB5331666.1"/>
    <property type="molecule type" value="Genomic_DNA"/>
</dbReference>
<dbReference type="InterPro" id="IPR050879">
    <property type="entry name" value="Acyltransferase_3"/>
</dbReference>